<dbReference type="Pfam" id="PF12796">
    <property type="entry name" value="Ank_2"/>
    <property type="match status" value="2"/>
</dbReference>
<dbReference type="InterPro" id="IPR036770">
    <property type="entry name" value="Ankyrin_rpt-contain_sf"/>
</dbReference>
<dbReference type="PRINTS" id="PR01415">
    <property type="entry name" value="ANKYRIN"/>
</dbReference>
<dbReference type="Pfam" id="PF00023">
    <property type="entry name" value="Ank"/>
    <property type="match status" value="1"/>
</dbReference>
<dbReference type="STRING" id="320771.Cflav_PD2261"/>
<dbReference type="SMART" id="SM00248">
    <property type="entry name" value="ANK"/>
    <property type="match status" value="7"/>
</dbReference>
<comment type="caution">
    <text evidence="3">The sequence shown here is derived from an EMBL/GenBank/DDBJ whole genome shotgun (WGS) entry which is preliminary data.</text>
</comment>
<name>B9XL66_PEDPL</name>
<dbReference type="OrthoDB" id="193631at2"/>
<evidence type="ECO:0000313" key="4">
    <source>
        <dbReference type="Proteomes" id="UP000003688"/>
    </source>
</evidence>
<dbReference type="Gene3D" id="1.25.40.20">
    <property type="entry name" value="Ankyrin repeat-containing domain"/>
    <property type="match status" value="2"/>
</dbReference>
<organism evidence="3 4">
    <name type="scientific">Pedosphaera parvula (strain Ellin514)</name>
    <dbReference type="NCBI Taxonomy" id="320771"/>
    <lineage>
        <taxon>Bacteria</taxon>
        <taxon>Pseudomonadati</taxon>
        <taxon>Verrucomicrobiota</taxon>
        <taxon>Pedosphaerae</taxon>
        <taxon>Pedosphaerales</taxon>
        <taxon>Pedosphaeraceae</taxon>
        <taxon>Pedosphaera</taxon>
    </lineage>
</organism>
<dbReference type="PANTHER" id="PTHR24161">
    <property type="entry name" value="ANK_REP_REGION DOMAIN-CONTAINING PROTEIN-RELATED"/>
    <property type="match status" value="1"/>
</dbReference>
<evidence type="ECO:0000256" key="1">
    <source>
        <dbReference type="ARBA" id="ARBA00022737"/>
    </source>
</evidence>
<dbReference type="AlphaFoldDB" id="B9XL66"/>
<reference evidence="3 4" key="1">
    <citation type="journal article" date="2011" name="J. Bacteriol.">
        <title>Genome sequence of 'Pedosphaera parvula' Ellin514, an aerobic Verrucomicrobial isolate from pasture soil.</title>
        <authorList>
            <person name="Kant R."/>
            <person name="van Passel M.W."/>
            <person name="Sangwan P."/>
            <person name="Palva A."/>
            <person name="Lucas S."/>
            <person name="Copeland A."/>
            <person name="Lapidus A."/>
            <person name="Glavina Del Rio T."/>
            <person name="Dalin E."/>
            <person name="Tice H."/>
            <person name="Bruce D."/>
            <person name="Goodwin L."/>
            <person name="Pitluck S."/>
            <person name="Chertkov O."/>
            <person name="Larimer F.W."/>
            <person name="Land M.L."/>
            <person name="Hauser L."/>
            <person name="Brettin T.S."/>
            <person name="Detter J.C."/>
            <person name="Han S."/>
            <person name="de Vos W.M."/>
            <person name="Janssen P.H."/>
            <person name="Smidt H."/>
        </authorList>
    </citation>
    <scope>NUCLEOTIDE SEQUENCE [LARGE SCALE GENOMIC DNA]</scope>
    <source>
        <strain evidence="3 4">Ellin514</strain>
    </source>
</reference>
<gene>
    <name evidence="3" type="ORF">Cflav_PD2261</name>
</gene>
<sequence precursor="true">MIFRSAIVTFWQTVLFSFLWGGIAVVNLSAEDWDATLLSAAEHGEINPLTEALNHGAHVDARNVEGWTPLIFAAKIGNLEITKALLAKGANANGRSSSDEGSTTLAFAVHGGNLQVIQTLLDHGAKVDGRAKNGMTPLVYACQNGKLEVAAFLLSRGGDVDLFGSADSGGEFYNPLMAAAREGHAEVVKLLMAKGAKVDKKNNAGTTALMEVAKRPYPQILKMLLDKGANVNTRGTHGHTALIYAAYNGHLENIKLLLAAGADPFATATDDPDPEREFGRYDAVALAEQQDHPEAVGLIRAAQRRLRPPSGH</sequence>
<keyword evidence="1" id="KW-0677">Repeat</keyword>
<accession>B9XL66</accession>
<feature type="repeat" description="ANK" evidence="2">
    <location>
        <begin position="133"/>
        <end position="165"/>
    </location>
</feature>
<dbReference type="SUPFAM" id="SSF48403">
    <property type="entry name" value="Ankyrin repeat"/>
    <property type="match status" value="1"/>
</dbReference>
<dbReference type="PROSITE" id="PS50297">
    <property type="entry name" value="ANK_REP_REGION"/>
    <property type="match status" value="6"/>
</dbReference>
<keyword evidence="4" id="KW-1185">Reference proteome</keyword>
<dbReference type="InterPro" id="IPR002110">
    <property type="entry name" value="Ankyrin_rpt"/>
</dbReference>
<dbReference type="Proteomes" id="UP000003688">
    <property type="component" value="Unassembled WGS sequence"/>
</dbReference>
<evidence type="ECO:0000256" key="2">
    <source>
        <dbReference type="PROSITE-ProRule" id="PRU00023"/>
    </source>
</evidence>
<dbReference type="PROSITE" id="PS50088">
    <property type="entry name" value="ANK_REPEAT"/>
    <property type="match status" value="6"/>
</dbReference>
<keyword evidence="2" id="KW-0040">ANK repeat</keyword>
<feature type="repeat" description="ANK" evidence="2">
    <location>
        <begin position="65"/>
        <end position="97"/>
    </location>
</feature>
<feature type="repeat" description="ANK" evidence="2">
    <location>
        <begin position="204"/>
        <end position="236"/>
    </location>
</feature>
<feature type="repeat" description="ANK" evidence="2">
    <location>
        <begin position="237"/>
        <end position="269"/>
    </location>
</feature>
<proteinExistence type="predicted"/>
<feature type="repeat" description="ANK" evidence="2">
    <location>
        <begin position="100"/>
        <end position="132"/>
    </location>
</feature>
<protein>
    <submittedName>
        <fullName evidence="3">Ankyrin</fullName>
    </submittedName>
</protein>
<dbReference type="PANTHER" id="PTHR24161:SF85">
    <property type="entry name" value="PALMITOYLTRANSFERASE HIP14"/>
    <property type="match status" value="1"/>
</dbReference>
<feature type="repeat" description="ANK" evidence="2">
    <location>
        <begin position="171"/>
        <end position="203"/>
    </location>
</feature>
<dbReference type="RefSeq" id="WP_007416557.1">
    <property type="nucleotide sequence ID" value="NZ_ABOX02000028.1"/>
</dbReference>
<dbReference type="EMBL" id="ABOX02000028">
    <property type="protein sequence ID" value="EEF59417.1"/>
    <property type="molecule type" value="Genomic_DNA"/>
</dbReference>
<evidence type="ECO:0000313" key="3">
    <source>
        <dbReference type="EMBL" id="EEF59417.1"/>
    </source>
</evidence>